<dbReference type="Pfam" id="PF14634">
    <property type="entry name" value="zf-RING_5"/>
    <property type="match status" value="1"/>
</dbReference>
<evidence type="ECO:0000313" key="5">
    <source>
        <dbReference type="EMBL" id="CAP31088.1"/>
    </source>
</evidence>
<dbReference type="RefSeq" id="XP_002646334.1">
    <property type="nucleotide sequence ID" value="XM_002646288.1"/>
</dbReference>
<sequence length="246" mass="26952">MTTRLDFTTADLITCLICIREFDTKTRKPKVLHCGHTVCEECTAILKDPTVYVFSRILLDEKCWIILGCSVPDMSPIHISNRNVLRKDVDGTTHIVFAGKTGSPEEVVKFINDNGISIETGKLMPQMVHDEGNSKEAEGFVKVNRLATGQSAFKCAKAPTKLEEAEFRGSFELKASGSEGSIKLELVKKGVIPKNGFAVLGGCMTKPNPKRIKELTASTSTPSTSKAGAPEATVEEPLPKRRRCRK</sequence>
<dbReference type="SUPFAM" id="SSF57850">
    <property type="entry name" value="RING/U-box"/>
    <property type="match status" value="1"/>
</dbReference>
<reference evidence="5 6" key="2">
    <citation type="journal article" date="2011" name="PLoS Genet.">
        <title>Caenorhabditis briggsae recombinant inbred line genotypes reveal inter-strain incompatibility and the evolution of recombination.</title>
        <authorList>
            <person name="Ross J.A."/>
            <person name="Koboldt D.C."/>
            <person name="Staisch J.E."/>
            <person name="Chamberlin H.M."/>
            <person name="Gupta B.P."/>
            <person name="Miller R.D."/>
            <person name="Baird S.E."/>
            <person name="Haag E.S."/>
        </authorList>
    </citation>
    <scope>NUCLEOTIDE SEQUENCE [LARGE SCALE GENOMIC DNA]</scope>
    <source>
        <strain evidence="5 6">AF16</strain>
    </source>
</reference>
<dbReference type="GO" id="GO:0061630">
    <property type="term" value="F:ubiquitin protein ligase activity"/>
    <property type="evidence" value="ECO:0000318"/>
    <property type="project" value="GO_Central"/>
</dbReference>
<dbReference type="GO" id="GO:0016567">
    <property type="term" value="P:protein ubiquitination"/>
    <property type="evidence" value="ECO:0000318"/>
    <property type="project" value="GO_Central"/>
</dbReference>
<dbReference type="InterPro" id="IPR001841">
    <property type="entry name" value="Znf_RING"/>
</dbReference>
<dbReference type="HOGENOM" id="CLU_1129936_0_0_1"/>
<dbReference type="GeneID" id="8588331"/>
<dbReference type="WormBase" id="CBG12047">
    <property type="protein sequence ID" value="CBP46149"/>
    <property type="gene ID" value="WBGene00033056"/>
</dbReference>
<dbReference type="InParanoid" id="A8XEF3"/>
<proteinExistence type="predicted"/>
<evidence type="ECO:0000256" key="1">
    <source>
        <dbReference type="ARBA" id="ARBA00022771"/>
    </source>
</evidence>
<dbReference type="PANTHER" id="PTHR22791:SF33">
    <property type="entry name" value="RING-TYPE DOMAIN-CONTAINING PROTEIN"/>
    <property type="match status" value="1"/>
</dbReference>
<evidence type="ECO:0000313" key="7">
    <source>
        <dbReference type="WormBase" id="CBG12047"/>
    </source>
</evidence>
<dbReference type="InterPro" id="IPR051435">
    <property type="entry name" value="RING_finger_E3_ubiq-ligases"/>
</dbReference>
<dbReference type="GO" id="GO:0008270">
    <property type="term" value="F:zinc ion binding"/>
    <property type="evidence" value="ECO:0007669"/>
    <property type="project" value="UniProtKB-KW"/>
</dbReference>
<dbReference type="STRING" id="6238.A8XEF3"/>
<dbReference type="Gene3D" id="3.30.40.10">
    <property type="entry name" value="Zinc/RING finger domain, C3HC4 (zinc finger)"/>
    <property type="match status" value="1"/>
</dbReference>
<keyword evidence="2" id="KW-0862">Zinc</keyword>
<dbReference type="Proteomes" id="UP000008549">
    <property type="component" value="Unassembled WGS sequence"/>
</dbReference>
<keyword evidence="6" id="KW-1185">Reference proteome</keyword>
<accession>A8XEF3</accession>
<name>A8XEF3_CAEBR</name>
<dbReference type="OMA" id="TCLICIR"/>
<feature type="compositionally biased region" description="Low complexity" evidence="3">
    <location>
        <begin position="216"/>
        <end position="225"/>
    </location>
</feature>
<gene>
    <name evidence="5 7" type="ORF">CBG12047</name>
    <name evidence="5" type="ORF">CBG_12047</name>
</gene>
<evidence type="ECO:0000313" key="6">
    <source>
        <dbReference type="Proteomes" id="UP000008549"/>
    </source>
</evidence>
<organism evidence="5 6">
    <name type="scientific">Caenorhabditis briggsae</name>
    <dbReference type="NCBI Taxonomy" id="6238"/>
    <lineage>
        <taxon>Eukaryota</taxon>
        <taxon>Metazoa</taxon>
        <taxon>Ecdysozoa</taxon>
        <taxon>Nematoda</taxon>
        <taxon>Chromadorea</taxon>
        <taxon>Rhabditida</taxon>
        <taxon>Rhabditina</taxon>
        <taxon>Rhabditomorpha</taxon>
        <taxon>Rhabditoidea</taxon>
        <taxon>Rhabditidae</taxon>
        <taxon>Peloderinae</taxon>
        <taxon>Caenorhabditis</taxon>
    </lineage>
</organism>
<feature type="region of interest" description="Disordered" evidence="3">
    <location>
        <begin position="216"/>
        <end position="246"/>
    </location>
</feature>
<dbReference type="CTD" id="8588331"/>
<dbReference type="KEGG" id="cbr:CBG_12047"/>
<reference evidence="5 6" key="1">
    <citation type="journal article" date="2003" name="PLoS Biol.">
        <title>The genome sequence of Caenorhabditis briggsae: a platform for comparative genomics.</title>
        <authorList>
            <person name="Stein L.D."/>
            <person name="Bao Z."/>
            <person name="Blasiar D."/>
            <person name="Blumenthal T."/>
            <person name="Brent M.R."/>
            <person name="Chen N."/>
            <person name="Chinwalla A."/>
            <person name="Clarke L."/>
            <person name="Clee C."/>
            <person name="Coghlan A."/>
            <person name="Coulson A."/>
            <person name="D'Eustachio P."/>
            <person name="Fitch D.H."/>
            <person name="Fulton L.A."/>
            <person name="Fulton R.E."/>
            <person name="Griffiths-Jones S."/>
            <person name="Harris T.W."/>
            <person name="Hillier L.W."/>
            <person name="Kamath R."/>
            <person name="Kuwabara P.E."/>
            <person name="Mardis E.R."/>
            <person name="Marra M.A."/>
            <person name="Miner T.L."/>
            <person name="Minx P."/>
            <person name="Mullikin J.C."/>
            <person name="Plumb R.W."/>
            <person name="Rogers J."/>
            <person name="Schein J.E."/>
            <person name="Sohrmann M."/>
            <person name="Spieth J."/>
            <person name="Stajich J.E."/>
            <person name="Wei C."/>
            <person name="Willey D."/>
            <person name="Wilson R.K."/>
            <person name="Durbin R."/>
            <person name="Waterston R.H."/>
        </authorList>
    </citation>
    <scope>NUCLEOTIDE SEQUENCE [LARGE SCALE GENOMIC DNA]</scope>
    <source>
        <strain evidence="5 6">AF16</strain>
    </source>
</reference>
<evidence type="ECO:0000259" key="4">
    <source>
        <dbReference type="Pfam" id="PF14634"/>
    </source>
</evidence>
<feature type="domain" description="RING-type" evidence="4">
    <location>
        <begin position="15"/>
        <end position="47"/>
    </location>
</feature>
<keyword evidence="1" id="KW-0479">Metal-binding</keyword>
<evidence type="ECO:0000256" key="3">
    <source>
        <dbReference type="SAM" id="MobiDB-lite"/>
    </source>
</evidence>
<dbReference type="PANTHER" id="PTHR22791">
    <property type="entry name" value="RING-TYPE DOMAIN-CONTAINING PROTEIN"/>
    <property type="match status" value="1"/>
</dbReference>
<evidence type="ECO:0000256" key="2">
    <source>
        <dbReference type="ARBA" id="ARBA00022833"/>
    </source>
</evidence>
<dbReference type="FunCoup" id="A8XEF3">
    <property type="interactions" value="381"/>
</dbReference>
<protein>
    <submittedName>
        <fullName evidence="5">Protein CBG12047</fullName>
    </submittedName>
</protein>
<dbReference type="InterPro" id="IPR013083">
    <property type="entry name" value="Znf_RING/FYVE/PHD"/>
</dbReference>
<keyword evidence="1" id="KW-0863">Zinc-finger</keyword>
<dbReference type="AlphaFoldDB" id="A8XEF3"/>
<dbReference type="eggNOG" id="KOG2177">
    <property type="taxonomic scope" value="Eukaryota"/>
</dbReference>
<dbReference type="EMBL" id="HE601540">
    <property type="protein sequence ID" value="CAP31088.1"/>
    <property type="molecule type" value="Genomic_DNA"/>
</dbReference>